<dbReference type="KEGG" id="wjo:FOL01_0345"/>
<keyword evidence="1" id="KW-0812">Transmembrane</keyword>
<sequence length="66" mass="7599">MKLFNKIFAGQSLISWFLQITLIYLAWAVADHKIVNNLYTISGAAIILILIYLSLAHDNRHRQSKK</sequence>
<reference evidence="2 3" key="1">
    <citation type="submission" date="2016-02" db="EMBL/GenBank/DDBJ databases">
        <title>Complete Genome Sequence of Weissella jogaejeotgali FOL01.</title>
        <authorList>
            <person name="Lee J.-H."/>
            <person name="Ku H.-J."/>
        </authorList>
    </citation>
    <scope>NUCLEOTIDE SEQUENCE [LARGE SCALE GENOMIC DNA]</scope>
    <source>
        <strain evidence="2 3">FOL01</strain>
    </source>
</reference>
<evidence type="ECO:0000256" key="1">
    <source>
        <dbReference type="SAM" id="Phobius"/>
    </source>
</evidence>
<evidence type="ECO:0000313" key="2">
    <source>
        <dbReference type="EMBL" id="APS41204.1"/>
    </source>
</evidence>
<organism evidence="2 3">
    <name type="scientific">Weissella jogaejeotgali</name>
    <dbReference type="NCBI Taxonomy" id="1631871"/>
    <lineage>
        <taxon>Bacteria</taxon>
        <taxon>Bacillati</taxon>
        <taxon>Bacillota</taxon>
        <taxon>Bacilli</taxon>
        <taxon>Lactobacillales</taxon>
        <taxon>Lactobacillaceae</taxon>
        <taxon>Weissella</taxon>
    </lineage>
</organism>
<accession>A0A1L6R9J1</accession>
<dbReference type="STRING" id="1631871.FOL01_0345"/>
<keyword evidence="3" id="KW-1185">Reference proteome</keyword>
<dbReference type="Proteomes" id="UP000185473">
    <property type="component" value="Chromosome"/>
</dbReference>
<name>A0A1L6R9J1_9LACO</name>
<keyword evidence="1" id="KW-0472">Membrane</keyword>
<dbReference type="EMBL" id="CP014332">
    <property type="protein sequence ID" value="APS41204.1"/>
    <property type="molecule type" value="Genomic_DNA"/>
</dbReference>
<keyword evidence="1" id="KW-1133">Transmembrane helix</keyword>
<proteinExistence type="predicted"/>
<gene>
    <name evidence="2" type="ORF">FOL01_0345</name>
</gene>
<protein>
    <submittedName>
        <fullName evidence="2">Uncharacterized protein</fullName>
    </submittedName>
</protein>
<feature type="transmembrane region" description="Helical" evidence="1">
    <location>
        <begin position="36"/>
        <end position="56"/>
    </location>
</feature>
<feature type="transmembrane region" description="Helical" evidence="1">
    <location>
        <begin position="12"/>
        <end position="30"/>
    </location>
</feature>
<dbReference type="AlphaFoldDB" id="A0A1L6R9J1"/>
<evidence type="ECO:0000313" key="3">
    <source>
        <dbReference type="Proteomes" id="UP000185473"/>
    </source>
</evidence>